<dbReference type="CDD" id="cd10551">
    <property type="entry name" value="PsrB"/>
    <property type="match status" value="1"/>
</dbReference>
<dbReference type="EMBL" id="CP027806">
    <property type="protein sequence ID" value="AXJ02222.1"/>
    <property type="molecule type" value="Genomic_DNA"/>
</dbReference>
<dbReference type="Gene3D" id="3.30.2070.10">
    <property type="entry name" value="Formate dehydrogenase/DMSO reductase"/>
    <property type="match status" value="1"/>
</dbReference>
<dbReference type="Gene3D" id="3.40.228.10">
    <property type="entry name" value="Dimethylsulfoxide Reductase, domain 2"/>
    <property type="match status" value="1"/>
</dbReference>
<dbReference type="RefSeq" id="WP_114985340.1">
    <property type="nucleotide sequence ID" value="NZ_CP027806.1"/>
</dbReference>
<dbReference type="Pfam" id="PF13247">
    <property type="entry name" value="Fer4_11"/>
    <property type="match status" value="1"/>
</dbReference>
<dbReference type="Gene3D" id="2.20.25.90">
    <property type="entry name" value="ADC-like domains"/>
    <property type="match status" value="1"/>
</dbReference>
<dbReference type="Gene3D" id="3.40.50.740">
    <property type="match status" value="1"/>
</dbReference>
<evidence type="ECO:0000259" key="1">
    <source>
        <dbReference type="PROSITE" id="PS51379"/>
    </source>
</evidence>
<feature type="domain" description="4Fe-4S ferredoxin-type" evidence="1">
    <location>
        <begin position="762"/>
        <end position="792"/>
    </location>
</feature>
<dbReference type="InterPro" id="IPR030948">
    <property type="entry name" value="TAT_var_transloc_signal_dom"/>
</dbReference>
<accession>A0A345UP20</accession>
<gene>
    <name evidence="2" type="ORF">CYPRO_2985</name>
</gene>
<dbReference type="PROSITE" id="PS51379">
    <property type="entry name" value="4FE4S_FER_2"/>
    <property type="match status" value="2"/>
</dbReference>
<dbReference type="PANTHER" id="PTHR42783:SF3">
    <property type="entry name" value="GLUTAMATE SYNTHASE [NADPH] SMALL CHAIN-RELATED"/>
    <property type="match status" value="1"/>
</dbReference>
<keyword evidence="3" id="KW-1185">Reference proteome</keyword>
<dbReference type="CDD" id="cd02784">
    <property type="entry name" value="MopB_CT_PHLH"/>
    <property type="match status" value="1"/>
</dbReference>
<evidence type="ECO:0000313" key="3">
    <source>
        <dbReference type="Proteomes" id="UP000254808"/>
    </source>
</evidence>
<name>A0A345UP20_9BACT</name>
<proteinExistence type="predicted"/>
<dbReference type="AlphaFoldDB" id="A0A345UP20"/>
<dbReference type="KEGG" id="cprv:CYPRO_2985"/>
<dbReference type="Proteomes" id="UP000254808">
    <property type="component" value="Chromosome"/>
</dbReference>
<dbReference type="PANTHER" id="PTHR42783">
    <property type="entry name" value="GLUTAMATE SYNTHASE [NADPH] SMALL CHAIN"/>
    <property type="match status" value="1"/>
</dbReference>
<reference evidence="2 3" key="1">
    <citation type="submission" date="2018-03" db="EMBL/GenBank/DDBJ databases">
        <title>Phenotypic and genomic properties of Cyclonatronum proteinivorum gen. nov., sp. nov., a haloalkaliphilic bacteroidete from soda lakes possessing Na+-translocating rhodopsin.</title>
        <authorList>
            <person name="Toshchakov S.V."/>
            <person name="Korzhenkov A."/>
            <person name="Samarov N.I."/>
            <person name="Kublanov I.V."/>
            <person name="Muntyan M.S."/>
            <person name="Sorokin D.Y."/>
        </authorList>
    </citation>
    <scope>NUCLEOTIDE SEQUENCE [LARGE SCALE GENOMIC DNA]</scope>
    <source>
        <strain evidence="2 3">Omega</strain>
    </source>
</reference>
<dbReference type="SUPFAM" id="SSF54862">
    <property type="entry name" value="4Fe-4S ferredoxins"/>
    <property type="match status" value="1"/>
</dbReference>
<protein>
    <submittedName>
        <fullName evidence="2">Quinol:cytochrome c oxidoreductase iron-sulfur protein</fullName>
    </submittedName>
</protein>
<organism evidence="2 3">
    <name type="scientific">Cyclonatronum proteinivorum</name>
    <dbReference type="NCBI Taxonomy" id="1457365"/>
    <lineage>
        <taxon>Bacteria</taxon>
        <taxon>Pseudomonadati</taxon>
        <taxon>Balneolota</taxon>
        <taxon>Balneolia</taxon>
        <taxon>Balneolales</taxon>
        <taxon>Cyclonatronaceae</taxon>
        <taxon>Cyclonatronum</taxon>
    </lineage>
</organism>
<dbReference type="SUPFAM" id="SSF53706">
    <property type="entry name" value="Formate dehydrogenase/DMSO reductase, domains 1-3"/>
    <property type="match status" value="1"/>
</dbReference>
<sequence>MSSTKQKTYWRSLQELSQNEAYKEYVSREFPEGASELRDGYSRKNFLQIMGASVALAGFAACRKPVQKLLPYHKQPEEIVGGIPLEYASAVPFQDYGVGVLLTTNEGRPTKVEGNPDHDSSKGATNIFQQSSILDLYDPDRSRFVRNNGERSDWEAFTSFCADHFSIRNRGIAFVSEASGSPSVNRLKSELLSTFPNAMWATYEPFGPHNVLAGTETAFGRKLRPVYHFANADVVVSLDFDFMGLAPDMVRCNLDYANRRRVESSEDSMNRLYVVENDLSVTGSNADHRLRLKAGDLPAFVAALGSKLSESVNGLSALSGVSNEFSQHMWVSVLAQELLANRGKSIIAAGEQNSVAVHAMVAAINTALGNSGETVEYVQVPYHDSSYDPDALARVAEAVQNGQVDTVVLVGGNPVFNAPSSIDFASLMDQVDTTIHLSNHVDETSSKATWHVPRAHYLEYWGDVADYRGHLSVIQPTIQPLFGSKCETEFLSAILHGESRECFDIVRETWQSVFPTDFQTNWEKTIHDGIYSGTRFQAATASLTSGFGTAMQSMLQDISVTDPDRIEMVLKPDRKLFDGRYANNGWLQELPDPITKITWDNVAAMSPATASRFGVRERKFGETDYDLLNITVNGTTFQMPAWILPGHADNSITINVGYGRTSVGRVADDIGHNAYVGFTTASLVAAESVSMEVARRNFPIACTQNHHSMEGRPLAREATLEEYKEDPRIAADKVYVPGRREEDGHPVNLFNDQIFPSHQPQWGMAIDLNACTGCGVCTIACQAENNIPVIGKREVVRNREMHWIRIDRYFSGDQEDPQVIHQPIPCMHCEQAPCEMVCPVAATTHSDDGLNQMTYNQCIGTRYCSNNCPFKVRRFSFFNYAKNWLEMDDDPDIIQMAMNPDVSVRFRGVMEKCTYCVQRINRAKIATKNATGNSIKPADGTVKTACQQACPSQAITFGDLTDDNSIISRTKRNDRNYVMLEEINIRPRTSYLAKLRNVNNELA</sequence>
<dbReference type="NCBIfam" id="TIGR04519">
    <property type="entry name" value="MoCo_extend_TAT"/>
    <property type="match status" value="1"/>
</dbReference>
<feature type="domain" description="4Fe-4S ferredoxin-type" evidence="1">
    <location>
        <begin position="817"/>
        <end position="848"/>
    </location>
</feature>
<dbReference type="OrthoDB" id="9779457at2"/>
<dbReference type="InterPro" id="IPR017896">
    <property type="entry name" value="4Fe4S_Fe-S-bd"/>
</dbReference>
<dbReference type="Gene3D" id="3.30.70.20">
    <property type="match status" value="2"/>
</dbReference>
<evidence type="ECO:0000313" key="2">
    <source>
        <dbReference type="EMBL" id="AXJ02222.1"/>
    </source>
</evidence>